<dbReference type="EMBL" id="CP092886">
    <property type="protein sequence ID" value="UYV83919.1"/>
    <property type="molecule type" value="Genomic_DNA"/>
</dbReference>
<proteinExistence type="predicted"/>
<dbReference type="PANTHER" id="PTHR11439:SF440">
    <property type="entry name" value="INTEGRASE CATALYTIC DOMAIN-CONTAINING PROTEIN"/>
    <property type="match status" value="1"/>
</dbReference>
<evidence type="ECO:0000313" key="1">
    <source>
        <dbReference type="EMBL" id="UYV83919.1"/>
    </source>
</evidence>
<evidence type="ECO:0000313" key="2">
    <source>
        <dbReference type="Proteomes" id="UP001235939"/>
    </source>
</evidence>
<dbReference type="Proteomes" id="UP001235939">
    <property type="component" value="Chromosome X"/>
</dbReference>
<dbReference type="PANTHER" id="PTHR11439">
    <property type="entry name" value="GAG-POL-RELATED RETROTRANSPOSON"/>
    <property type="match status" value="1"/>
</dbReference>
<sequence length="261" mass="29812">MYLSVGTRPDITFYVSQLSQYSKDPKVIHLTALKRIYRYLKGTKSYKLCFVRIRGKIEVFTDASWSSTKDSKSFSGYLTKLGSLLLSWKSQKQPLVALSTCEAELMAICEGTKELKWFMNFLSEIGHQSCVEIPLVLKTDNEVSKGNLRISFVNSEAQEADLLTKRLPGDRIQRLLKVAHIQPHLELVEIVSDREVLSVRARAVWTWLIIQQGESEVLILHVLREVPEVPPVAAEQQGKDRLRVCHRFSREKSLSQVQPVI</sequence>
<organism evidence="1 2">
    <name type="scientific">Cordylochernes scorpioides</name>
    <dbReference type="NCBI Taxonomy" id="51811"/>
    <lineage>
        <taxon>Eukaryota</taxon>
        <taxon>Metazoa</taxon>
        <taxon>Ecdysozoa</taxon>
        <taxon>Arthropoda</taxon>
        <taxon>Chelicerata</taxon>
        <taxon>Arachnida</taxon>
        <taxon>Pseudoscorpiones</taxon>
        <taxon>Cheliferoidea</taxon>
        <taxon>Chernetidae</taxon>
        <taxon>Cordylochernes</taxon>
    </lineage>
</organism>
<dbReference type="CDD" id="cd09272">
    <property type="entry name" value="RNase_HI_RT_Ty1"/>
    <property type="match status" value="1"/>
</dbReference>
<protein>
    <submittedName>
        <fullName evidence="1">Uncharacterized protein</fullName>
    </submittedName>
</protein>
<accession>A0ABY6LSU6</accession>
<name>A0ABY6LSU6_9ARAC</name>
<gene>
    <name evidence="1" type="ORF">LAZ67_X000609</name>
</gene>
<reference evidence="1 2" key="1">
    <citation type="submission" date="2022-03" db="EMBL/GenBank/DDBJ databases">
        <title>A chromosomal length assembly of Cordylochernes scorpioides.</title>
        <authorList>
            <person name="Zeh D."/>
            <person name="Zeh J."/>
        </authorList>
    </citation>
    <scope>NUCLEOTIDE SEQUENCE [LARGE SCALE GENOMIC DNA]</scope>
    <source>
        <strain evidence="1">IN4F17</strain>
        <tissue evidence="1">Whole Body</tissue>
    </source>
</reference>
<keyword evidence="2" id="KW-1185">Reference proteome</keyword>